<keyword evidence="11" id="KW-1185">Reference proteome</keyword>
<evidence type="ECO:0000256" key="6">
    <source>
        <dbReference type="ARBA" id="ARBA00023180"/>
    </source>
</evidence>
<keyword evidence="2" id="KW-1003">Cell membrane</keyword>
<sequence>MKLIHALAGLAALPLLASAHFTLDYPYSRGFDEDLEPQFCGGFSTPSSGRTPFPLSGSAPVLIDSHHPSAIVGMFISFDSNPSNFSAFNQTASGQQYGLLDPFGGISGTGEFCFRVDIASLGVSGLTNGSVATLQVEFNGGDGSLFQCSDLVLVDNYSVPSNVTCQNATSSTSASSSAGASASGSTGAAGAKSTGSPSSGAGRILAGSAAATGLVAAVGALTLMI</sequence>
<keyword evidence="5" id="KW-0472">Membrane</keyword>
<reference evidence="10 11" key="1">
    <citation type="journal article" date="2018" name="Front. Microbiol.">
        <title>Prospects for Fungal Bioremediation of Acidic Radioactive Waste Sites: Characterization and Genome Sequence of Rhodotorula taiwanensis MD1149.</title>
        <authorList>
            <person name="Tkavc R."/>
            <person name="Matrosova V.Y."/>
            <person name="Grichenko O.E."/>
            <person name="Gostincar C."/>
            <person name="Volpe R.P."/>
            <person name="Klimenkova P."/>
            <person name="Gaidamakova E.K."/>
            <person name="Zhou C.E."/>
            <person name="Stewart B.J."/>
            <person name="Lyman M.G."/>
            <person name="Malfatti S.A."/>
            <person name="Rubinfeld B."/>
            <person name="Courtot M."/>
            <person name="Singh J."/>
            <person name="Dalgard C.L."/>
            <person name="Hamilton T."/>
            <person name="Frey K.G."/>
            <person name="Gunde-Cimerman N."/>
            <person name="Dugan L."/>
            <person name="Daly M.J."/>
        </authorList>
    </citation>
    <scope>NUCLEOTIDE SEQUENCE [LARGE SCALE GENOMIC DNA]</scope>
    <source>
        <strain evidence="10 11">MD1149</strain>
    </source>
</reference>
<evidence type="ECO:0000313" key="11">
    <source>
        <dbReference type="Proteomes" id="UP000237144"/>
    </source>
</evidence>
<dbReference type="InterPro" id="IPR046530">
    <property type="entry name" value="BIM1-like_dom"/>
</dbReference>
<evidence type="ECO:0000256" key="2">
    <source>
        <dbReference type="ARBA" id="ARBA00022475"/>
    </source>
</evidence>
<dbReference type="GO" id="GO:0005886">
    <property type="term" value="C:plasma membrane"/>
    <property type="evidence" value="ECO:0007669"/>
    <property type="project" value="UniProtKB-SubCell"/>
</dbReference>
<dbReference type="Pfam" id="PF20238">
    <property type="entry name" value="BIM1-like_dom"/>
    <property type="match status" value="1"/>
</dbReference>
<evidence type="ECO:0000256" key="1">
    <source>
        <dbReference type="ARBA" id="ARBA00004609"/>
    </source>
</evidence>
<dbReference type="EMBL" id="PJQD01000050">
    <property type="protein sequence ID" value="POY72390.1"/>
    <property type="molecule type" value="Genomic_DNA"/>
</dbReference>
<dbReference type="GO" id="GO:0098552">
    <property type="term" value="C:side of membrane"/>
    <property type="evidence" value="ECO:0007669"/>
    <property type="project" value="UniProtKB-KW"/>
</dbReference>
<evidence type="ECO:0000256" key="5">
    <source>
        <dbReference type="ARBA" id="ARBA00023136"/>
    </source>
</evidence>
<keyword evidence="6" id="KW-0325">Glycoprotein</keyword>
<keyword evidence="7" id="KW-0449">Lipoprotein</keyword>
<proteinExistence type="predicted"/>
<name>A0A2S5B6I5_9BASI</name>
<dbReference type="OrthoDB" id="2146436at2759"/>
<evidence type="ECO:0000256" key="3">
    <source>
        <dbReference type="ARBA" id="ARBA00022622"/>
    </source>
</evidence>
<dbReference type="Proteomes" id="UP000237144">
    <property type="component" value="Unassembled WGS sequence"/>
</dbReference>
<comment type="subcellular location">
    <subcellularLocation>
        <location evidence="1">Cell membrane</location>
        <topology evidence="1">Lipid-anchor</topology>
        <topology evidence="1">GPI-anchor</topology>
    </subcellularLocation>
</comment>
<evidence type="ECO:0000256" key="4">
    <source>
        <dbReference type="ARBA" id="ARBA00022729"/>
    </source>
</evidence>
<evidence type="ECO:0000256" key="7">
    <source>
        <dbReference type="ARBA" id="ARBA00023288"/>
    </source>
</evidence>
<dbReference type="InterPro" id="IPR046936">
    <property type="entry name" value="BIM1-like"/>
</dbReference>
<dbReference type="AlphaFoldDB" id="A0A2S5B6I5"/>
<organism evidence="10 11">
    <name type="scientific">Rhodotorula taiwanensis</name>
    <dbReference type="NCBI Taxonomy" id="741276"/>
    <lineage>
        <taxon>Eukaryota</taxon>
        <taxon>Fungi</taxon>
        <taxon>Dikarya</taxon>
        <taxon>Basidiomycota</taxon>
        <taxon>Pucciniomycotina</taxon>
        <taxon>Microbotryomycetes</taxon>
        <taxon>Sporidiobolales</taxon>
        <taxon>Sporidiobolaceae</taxon>
        <taxon>Rhodotorula</taxon>
    </lineage>
</organism>
<dbReference type="PANTHER" id="PTHR34992">
    <property type="entry name" value="HYPHAL ANASTAMOSIS-7 PROTEIN"/>
    <property type="match status" value="1"/>
</dbReference>
<evidence type="ECO:0000259" key="9">
    <source>
        <dbReference type="Pfam" id="PF20238"/>
    </source>
</evidence>
<evidence type="ECO:0000313" key="10">
    <source>
        <dbReference type="EMBL" id="POY72390.1"/>
    </source>
</evidence>
<feature type="chain" id="PRO_5015540458" description="Copper acquisition factor BIM1-like domain-containing protein" evidence="8">
    <location>
        <begin position="20"/>
        <end position="225"/>
    </location>
</feature>
<dbReference type="CDD" id="cd21176">
    <property type="entry name" value="LPMO_auxiliary-like"/>
    <property type="match status" value="1"/>
</dbReference>
<feature type="domain" description="Copper acquisition factor BIM1-like" evidence="9">
    <location>
        <begin position="18"/>
        <end position="169"/>
    </location>
</feature>
<comment type="caution">
    <text evidence="10">The sequence shown here is derived from an EMBL/GenBank/DDBJ whole genome shotgun (WGS) entry which is preliminary data.</text>
</comment>
<dbReference type="STRING" id="741276.A0A2S5B6I5"/>
<feature type="signal peptide" evidence="8">
    <location>
        <begin position="1"/>
        <end position="19"/>
    </location>
</feature>
<keyword evidence="4 8" id="KW-0732">Signal</keyword>
<evidence type="ECO:0000256" key="8">
    <source>
        <dbReference type="SAM" id="SignalP"/>
    </source>
</evidence>
<keyword evidence="3" id="KW-0336">GPI-anchor</keyword>
<gene>
    <name evidence="10" type="ORF">BMF94_4694</name>
</gene>
<dbReference type="PANTHER" id="PTHR34992:SF11">
    <property type="entry name" value="COPPER ACQUISITION FACTOR BIM1-LIKE DOMAIN-CONTAINING PROTEIN"/>
    <property type="match status" value="1"/>
</dbReference>
<accession>A0A2S5B6I5</accession>
<protein>
    <recommendedName>
        <fullName evidence="9">Copper acquisition factor BIM1-like domain-containing protein</fullName>
    </recommendedName>
</protein>